<name>A0A2P2R506_RHIMU</name>
<accession>A0A2P2R506</accession>
<evidence type="ECO:0000313" key="2">
    <source>
        <dbReference type="EMBL" id="MBX74270.1"/>
    </source>
</evidence>
<proteinExistence type="predicted"/>
<protein>
    <recommendedName>
        <fullName evidence="3">Lipoprotein</fullName>
    </recommendedName>
</protein>
<keyword evidence="1" id="KW-0732">Signal</keyword>
<dbReference type="EMBL" id="GGEC01093786">
    <property type="protein sequence ID" value="MBX74270.1"/>
    <property type="molecule type" value="Transcribed_RNA"/>
</dbReference>
<dbReference type="PROSITE" id="PS51257">
    <property type="entry name" value="PROKAR_LIPOPROTEIN"/>
    <property type="match status" value="1"/>
</dbReference>
<evidence type="ECO:0000256" key="1">
    <source>
        <dbReference type="SAM" id="SignalP"/>
    </source>
</evidence>
<feature type="chain" id="PRO_5015191729" description="Lipoprotein" evidence="1">
    <location>
        <begin position="22"/>
        <end position="43"/>
    </location>
</feature>
<sequence length="43" mass="4797">MQIRATKLACWHCMFTSSACAFANCACSSPTCFWRRQIAPAQP</sequence>
<evidence type="ECO:0008006" key="3">
    <source>
        <dbReference type="Google" id="ProtNLM"/>
    </source>
</evidence>
<organism evidence="2">
    <name type="scientific">Rhizophora mucronata</name>
    <name type="common">Asiatic mangrove</name>
    <dbReference type="NCBI Taxonomy" id="61149"/>
    <lineage>
        <taxon>Eukaryota</taxon>
        <taxon>Viridiplantae</taxon>
        <taxon>Streptophyta</taxon>
        <taxon>Embryophyta</taxon>
        <taxon>Tracheophyta</taxon>
        <taxon>Spermatophyta</taxon>
        <taxon>Magnoliopsida</taxon>
        <taxon>eudicotyledons</taxon>
        <taxon>Gunneridae</taxon>
        <taxon>Pentapetalae</taxon>
        <taxon>rosids</taxon>
        <taxon>fabids</taxon>
        <taxon>Malpighiales</taxon>
        <taxon>Rhizophoraceae</taxon>
        <taxon>Rhizophora</taxon>
    </lineage>
</organism>
<reference evidence="2" key="1">
    <citation type="submission" date="2018-02" db="EMBL/GenBank/DDBJ databases">
        <title>Rhizophora mucronata_Transcriptome.</title>
        <authorList>
            <person name="Meera S.P."/>
            <person name="Sreeshan A."/>
            <person name="Augustine A."/>
        </authorList>
    </citation>
    <scope>NUCLEOTIDE SEQUENCE</scope>
    <source>
        <tissue evidence="2">Leaf</tissue>
    </source>
</reference>
<dbReference type="AlphaFoldDB" id="A0A2P2R506"/>
<feature type="signal peptide" evidence="1">
    <location>
        <begin position="1"/>
        <end position="21"/>
    </location>
</feature>